<feature type="domain" description="N-acetyltransferase" evidence="1">
    <location>
        <begin position="19"/>
        <end position="191"/>
    </location>
</feature>
<proteinExistence type="predicted"/>
<evidence type="ECO:0000259" key="1">
    <source>
        <dbReference type="PROSITE" id="PS51186"/>
    </source>
</evidence>
<evidence type="ECO:0000313" key="2">
    <source>
        <dbReference type="EMBL" id="GHA69722.1"/>
    </source>
</evidence>
<dbReference type="InterPro" id="IPR016181">
    <property type="entry name" value="Acyl_CoA_acyltransferase"/>
</dbReference>
<dbReference type="GO" id="GO:0016747">
    <property type="term" value="F:acyltransferase activity, transferring groups other than amino-acyl groups"/>
    <property type="evidence" value="ECO:0007669"/>
    <property type="project" value="InterPro"/>
</dbReference>
<gene>
    <name evidence="2" type="ORF">GCM10007067_02150</name>
</gene>
<dbReference type="CDD" id="cd04301">
    <property type="entry name" value="NAT_SF"/>
    <property type="match status" value="1"/>
</dbReference>
<dbReference type="RefSeq" id="WP_425489327.1">
    <property type="nucleotide sequence ID" value="NZ_BMYD01000001.1"/>
</dbReference>
<dbReference type="Pfam" id="PF00583">
    <property type="entry name" value="Acetyltransf_1"/>
    <property type="match status" value="1"/>
</dbReference>
<dbReference type="Gene3D" id="3.40.630.30">
    <property type="match status" value="1"/>
</dbReference>
<dbReference type="PROSITE" id="PS51186">
    <property type="entry name" value="GNAT"/>
    <property type="match status" value="1"/>
</dbReference>
<organism evidence="2 3">
    <name type="scientific">Cognatilysobacter bugurensis</name>
    <dbReference type="NCBI Taxonomy" id="543356"/>
    <lineage>
        <taxon>Bacteria</taxon>
        <taxon>Pseudomonadati</taxon>
        <taxon>Pseudomonadota</taxon>
        <taxon>Gammaproteobacteria</taxon>
        <taxon>Lysobacterales</taxon>
        <taxon>Lysobacteraceae</taxon>
        <taxon>Cognatilysobacter</taxon>
    </lineage>
</organism>
<protein>
    <submittedName>
        <fullName evidence="2">N-acetyltransferase</fullName>
    </submittedName>
</protein>
<dbReference type="AlphaFoldDB" id="A0A918STJ0"/>
<accession>A0A918STJ0</accession>
<comment type="caution">
    <text evidence="2">The sequence shown here is derived from an EMBL/GenBank/DDBJ whole genome shotgun (WGS) entry which is preliminary data.</text>
</comment>
<name>A0A918STJ0_9GAMM</name>
<dbReference type="InterPro" id="IPR000182">
    <property type="entry name" value="GNAT_dom"/>
</dbReference>
<sequence>MSTLHTRVLRGAEMAPHLPDVARLRIAVFRDWPYLYDGDTAYEAAYLAAYARTPDSVLVLALDGEHVVGASTGLPLADEDAEFRAPFEARGTPVDHVFYCGESVLLSEYRGRGIGHRFFDAREAHARALGGFRWTAFASVDRDARDPRRPAGHHSNEAFWHARGYERQPDMTMRLAWKEVGESRESEKPLTFWLRPLEGGS</sequence>
<dbReference type="EMBL" id="BMYD01000001">
    <property type="protein sequence ID" value="GHA69722.1"/>
    <property type="molecule type" value="Genomic_DNA"/>
</dbReference>
<evidence type="ECO:0000313" key="3">
    <source>
        <dbReference type="Proteomes" id="UP000646426"/>
    </source>
</evidence>
<keyword evidence="3" id="KW-1185">Reference proteome</keyword>
<dbReference type="SUPFAM" id="SSF55729">
    <property type="entry name" value="Acyl-CoA N-acyltransferases (Nat)"/>
    <property type="match status" value="1"/>
</dbReference>
<dbReference type="Proteomes" id="UP000646426">
    <property type="component" value="Unassembled WGS sequence"/>
</dbReference>
<reference evidence="2" key="1">
    <citation type="journal article" date="2014" name="Int. J. Syst. Evol. Microbiol.">
        <title>Complete genome sequence of Corynebacterium casei LMG S-19264T (=DSM 44701T), isolated from a smear-ripened cheese.</title>
        <authorList>
            <consortium name="US DOE Joint Genome Institute (JGI-PGF)"/>
            <person name="Walter F."/>
            <person name="Albersmeier A."/>
            <person name="Kalinowski J."/>
            <person name="Ruckert C."/>
        </authorList>
    </citation>
    <scope>NUCLEOTIDE SEQUENCE</scope>
    <source>
        <strain evidence="2">KCTC 23077</strain>
    </source>
</reference>
<reference evidence="2" key="2">
    <citation type="submission" date="2020-09" db="EMBL/GenBank/DDBJ databases">
        <authorList>
            <person name="Sun Q."/>
            <person name="Kim S."/>
        </authorList>
    </citation>
    <scope>NUCLEOTIDE SEQUENCE</scope>
    <source>
        <strain evidence="2">KCTC 23077</strain>
    </source>
</reference>